<protein>
    <submittedName>
        <fullName evidence="1">Uncharacterized protein</fullName>
    </submittedName>
</protein>
<evidence type="ECO:0000313" key="2">
    <source>
        <dbReference type="Proteomes" id="UP001595767"/>
    </source>
</evidence>
<dbReference type="EMBL" id="JBHSBA010000015">
    <property type="protein sequence ID" value="MFC4127895.1"/>
    <property type="molecule type" value="Genomic_DNA"/>
</dbReference>
<name>A0ABV8LCC7_9NOCA</name>
<sequence>METAFECDHGWVVGIVGDDAREPVGWRARCSCGRWSGQPWRRSAHPLGHDPAERRLHSRSGWLDPTATRLVLQDWECHQLEMRELMPVRLALQDSESARQRLVEAVRFVRATGASWESIGQALGTGSAELAQRWYGTGTAV</sequence>
<accession>A0ABV8LCC7</accession>
<reference evidence="2" key="1">
    <citation type="journal article" date="2019" name="Int. J. Syst. Evol. Microbiol.">
        <title>The Global Catalogue of Microorganisms (GCM) 10K type strain sequencing project: providing services to taxonomists for standard genome sequencing and annotation.</title>
        <authorList>
            <consortium name="The Broad Institute Genomics Platform"/>
            <consortium name="The Broad Institute Genome Sequencing Center for Infectious Disease"/>
            <person name="Wu L."/>
            <person name="Ma J."/>
        </authorList>
    </citation>
    <scope>NUCLEOTIDE SEQUENCE [LARGE SCALE GENOMIC DNA]</scope>
    <source>
        <strain evidence="2">CGMCC 4.7204</strain>
    </source>
</reference>
<dbReference type="Proteomes" id="UP001595767">
    <property type="component" value="Unassembled WGS sequence"/>
</dbReference>
<gene>
    <name evidence="1" type="ORF">ACFOW8_23500</name>
</gene>
<keyword evidence="2" id="KW-1185">Reference proteome</keyword>
<dbReference type="RefSeq" id="WP_378553612.1">
    <property type="nucleotide sequence ID" value="NZ_JBHSBA010000015.1"/>
</dbReference>
<organism evidence="1 2">
    <name type="scientific">Nocardia rhizosphaerae</name>
    <dbReference type="NCBI Taxonomy" id="1691571"/>
    <lineage>
        <taxon>Bacteria</taxon>
        <taxon>Bacillati</taxon>
        <taxon>Actinomycetota</taxon>
        <taxon>Actinomycetes</taxon>
        <taxon>Mycobacteriales</taxon>
        <taxon>Nocardiaceae</taxon>
        <taxon>Nocardia</taxon>
    </lineage>
</organism>
<proteinExistence type="predicted"/>
<comment type="caution">
    <text evidence="1">The sequence shown here is derived from an EMBL/GenBank/DDBJ whole genome shotgun (WGS) entry which is preliminary data.</text>
</comment>
<evidence type="ECO:0000313" key="1">
    <source>
        <dbReference type="EMBL" id="MFC4127895.1"/>
    </source>
</evidence>